<evidence type="ECO:0000313" key="6">
    <source>
        <dbReference type="Proteomes" id="UP000054997"/>
    </source>
</evidence>
<proteinExistence type="predicted"/>
<dbReference type="Pfam" id="PF25967">
    <property type="entry name" value="RND-MFP_C"/>
    <property type="match status" value="1"/>
</dbReference>
<sequence>MNTISTPVKNRAYKMLAMIFVLSMLNACNGDDNKTKTVKTYQVQSERLHKSLHFTGIIQPIRESSLTNPMEAVIEDIHIHYGQKVKKNDVVFTLNSSELQRQYNDTLTEYLKSKDNYTMACTRFSGTKELWAAGLISKNNFLSEKSALNSARIALVQATRKLTEMLEKMEDSTYQNLSALSFAEFDKVRLALNSKHNLIRLKSPGDGVLLYPPKSGEDKKEYLTVGKSVKTGEVLALIGDLSGIRVEINIPEVDIYKIKPGMPAIIHSIANPKETLKGELVAINAQASIASGSALPSFTATVEVKHLNPSQQAWIKVGMSAEIELILDSPDKLLVPISAIEQQHGQKIVRVKTQNGQFEPRVVTTSVAQADKVVIDSGLKPGEIIAYH</sequence>
<dbReference type="InterPro" id="IPR050465">
    <property type="entry name" value="UPF0194_transport"/>
</dbReference>
<dbReference type="InterPro" id="IPR058627">
    <property type="entry name" value="MdtA-like_C"/>
</dbReference>
<evidence type="ECO:0000256" key="1">
    <source>
        <dbReference type="ARBA" id="ARBA00004196"/>
    </source>
</evidence>
<keyword evidence="3" id="KW-0732">Signal</keyword>
<dbReference type="AlphaFoldDB" id="A0A0W0VI36"/>
<evidence type="ECO:0000259" key="4">
    <source>
        <dbReference type="Pfam" id="PF25967"/>
    </source>
</evidence>
<protein>
    <submittedName>
        <fullName evidence="5">Membrane-fusion protein AcrA</fullName>
    </submittedName>
</protein>
<dbReference type="PATRIC" id="fig|45068.5.peg.2135"/>
<reference evidence="5 6" key="1">
    <citation type="submission" date="2015-11" db="EMBL/GenBank/DDBJ databases">
        <title>Genomic analysis of 38 Legionella species identifies large and diverse effector repertoires.</title>
        <authorList>
            <person name="Burstein D."/>
            <person name="Amaro F."/>
            <person name="Zusman T."/>
            <person name="Lifshitz Z."/>
            <person name="Cohen O."/>
            <person name="Gilbert J.A."/>
            <person name="Pupko T."/>
            <person name="Shuman H.A."/>
            <person name="Segal G."/>
        </authorList>
    </citation>
    <scope>NUCLEOTIDE SEQUENCE [LARGE SCALE GENOMIC DNA]</scope>
    <source>
        <strain evidence="5 6">ATCC 49505</strain>
    </source>
</reference>
<feature type="chain" id="PRO_5006914831" evidence="3">
    <location>
        <begin position="30"/>
        <end position="388"/>
    </location>
</feature>
<feature type="domain" description="Multidrug resistance protein MdtA-like C-terminal permuted SH3" evidence="4">
    <location>
        <begin position="333"/>
        <end position="383"/>
    </location>
</feature>
<name>A0A0W0VI36_9GAMM</name>
<comment type="caution">
    <text evidence="5">The sequence shown here is derived from an EMBL/GenBank/DDBJ whole genome shotgun (WGS) entry which is preliminary data.</text>
</comment>
<dbReference type="GO" id="GO:0030313">
    <property type="term" value="C:cell envelope"/>
    <property type="evidence" value="ECO:0007669"/>
    <property type="project" value="UniProtKB-SubCell"/>
</dbReference>
<dbReference type="Gene3D" id="2.40.420.20">
    <property type="match status" value="1"/>
</dbReference>
<dbReference type="RefSeq" id="WP_083503317.1">
    <property type="nucleotide sequence ID" value="NZ_CAAAHZ010000001.1"/>
</dbReference>
<dbReference type="SUPFAM" id="SSF111369">
    <property type="entry name" value="HlyD-like secretion proteins"/>
    <property type="match status" value="1"/>
</dbReference>
<dbReference type="STRING" id="45068.Llon_1964"/>
<dbReference type="OrthoDB" id="5648883at2"/>
<dbReference type="PANTHER" id="PTHR32347">
    <property type="entry name" value="EFFLUX SYSTEM COMPONENT YKNX-RELATED"/>
    <property type="match status" value="1"/>
</dbReference>
<dbReference type="EMBL" id="LNYK01000033">
    <property type="protein sequence ID" value="KTD19792.1"/>
    <property type="molecule type" value="Genomic_DNA"/>
</dbReference>
<feature type="signal peptide" evidence="3">
    <location>
        <begin position="1"/>
        <end position="29"/>
    </location>
</feature>
<keyword evidence="2" id="KW-0175">Coiled coil</keyword>
<evidence type="ECO:0000256" key="2">
    <source>
        <dbReference type="ARBA" id="ARBA00023054"/>
    </source>
</evidence>
<organism evidence="5 6">
    <name type="scientific">Legionella londiniensis</name>
    <dbReference type="NCBI Taxonomy" id="45068"/>
    <lineage>
        <taxon>Bacteria</taxon>
        <taxon>Pseudomonadati</taxon>
        <taxon>Pseudomonadota</taxon>
        <taxon>Gammaproteobacteria</taxon>
        <taxon>Legionellales</taxon>
        <taxon>Legionellaceae</taxon>
        <taxon>Legionella</taxon>
    </lineage>
</organism>
<keyword evidence="6" id="KW-1185">Reference proteome</keyword>
<comment type="subcellular location">
    <subcellularLocation>
        <location evidence="1">Cell envelope</location>
    </subcellularLocation>
</comment>
<gene>
    <name evidence="5" type="ORF">Llon_1964</name>
</gene>
<dbReference type="Gene3D" id="2.40.30.170">
    <property type="match status" value="1"/>
</dbReference>
<accession>A0A0W0VI36</accession>
<dbReference type="Proteomes" id="UP000054997">
    <property type="component" value="Unassembled WGS sequence"/>
</dbReference>
<evidence type="ECO:0000256" key="3">
    <source>
        <dbReference type="SAM" id="SignalP"/>
    </source>
</evidence>
<evidence type="ECO:0000313" key="5">
    <source>
        <dbReference type="EMBL" id="KTD19792.1"/>
    </source>
</evidence>
<dbReference type="PANTHER" id="PTHR32347:SF14">
    <property type="entry name" value="EFFLUX SYSTEM COMPONENT YKNX-RELATED"/>
    <property type="match status" value="1"/>
</dbReference>